<dbReference type="InterPro" id="IPR045584">
    <property type="entry name" value="Pilin-like"/>
</dbReference>
<dbReference type="SUPFAM" id="SSF54523">
    <property type="entry name" value="Pili subunits"/>
    <property type="match status" value="1"/>
</dbReference>
<dbReference type="PANTHER" id="PTHR30093:SF2">
    <property type="entry name" value="TYPE II SECRETION SYSTEM PROTEIN H"/>
    <property type="match status" value="1"/>
</dbReference>
<keyword evidence="3" id="KW-1185">Reference proteome</keyword>
<dbReference type="InterPro" id="IPR027558">
    <property type="entry name" value="Pre_pil_HX9DG_C"/>
</dbReference>
<dbReference type="Proteomes" id="UP000014227">
    <property type="component" value="Chromosome I"/>
</dbReference>
<dbReference type="EMBL" id="HF951689">
    <property type="protein sequence ID" value="CCW34000.1"/>
    <property type="molecule type" value="Genomic_DNA"/>
</dbReference>
<dbReference type="KEGG" id="ccz:CCALI_00162"/>
<dbReference type="NCBIfam" id="TIGR02532">
    <property type="entry name" value="IV_pilin_GFxxxE"/>
    <property type="match status" value="1"/>
</dbReference>
<dbReference type="InterPro" id="IPR011453">
    <property type="entry name" value="DUF1559"/>
</dbReference>
<dbReference type="PATRIC" id="fig|1303518.3.peg.164"/>
<evidence type="ECO:0000313" key="3">
    <source>
        <dbReference type="Proteomes" id="UP000014227"/>
    </source>
</evidence>
<accession>S0ESR3</accession>
<feature type="domain" description="DUF1559" evidence="1">
    <location>
        <begin position="30"/>
        <end position="59"/>
    </location>
</feature>
<dbReference type="Gene3D" id="3.30.700.10">
    <property type="entry name" value="Glycoprotein, Type 4 Pilin"/>
    <property type="match status" value="1"/>
</dbReference>
<gene>
    <name evidence="2" type="ORF">CCALI_00162</name>
</gene>
<dbReference type="Pfam" id="PF07963">
    <property type="entry name" value="N_methyl"/>
    <property type="match status" value="1"/>
</dbReference>
<dbReference type="eggNOG" id="COG4968">
    <property type="taxonomic scope" value="Bacteria"/>
</dbReference>
<dbReference type="AlphaFoldDB" id="S0ESR3"/>
<evidence type="ECO:0000259" key="1">
    <source>
        <dbReference type="Pfam" id="PF07596"/>
    </source>
</evidence>
<organism evidence="2 3">
    <name type="scientific">Chthonomonas calidirosea (strain DSM 23976 / ICMP 18418 / T49)</name>
    <dbReference type="NCBI Taxonomy" id="1303518"/>
    <lineage>
        <taxon>Bacteria</taxon>
        <taxon>Bacillati</taxon>
        <taxon>Armatimonadota</taxon>
        <taxon>Chthonomonadia</taxon>
        <taxon>Chthonomonadales</taxon>
        <taxon>Chthonomonadaceae</taxon>
        <taxon>Chthonomonas</taxon>
    </lineage>
</organism>
<reference evidence="3" key="1">
    <citation type="submission" date="2013-03" db="EMBL/GenBank/DDBJ databases">
        <title>Genome sequence of Chthonomonas calidirosea, the first sequenced genome from the Armatimonadetes phylum (formally candidate division OP10).</title>
        <authorList>
            <person name="Lee K.C.Y."/>
            <person name="Morgan X.C."/>
            <person name="Dunfield P.F."/>
            <person name="Tamas I."/>
            <person name="Houghton K.M."/>
            <person name="Vyssotski M."/>
            <person name="Ryan J.L.J."/>
            <person name="Lagutin K."/>
            <person name="McDonald I.R."/>
            <person name="Stott M.B."/>
        </authorList>
    </citation>
    <scope>NUCLEOTIDE SEQUENCE [LARGE SCALE GENOMIC DNA]</scope>
    <source>
        <strain evidence="3">DSM 23976 / ICMP 18418 / T49</strain>
    </source>
</reference>
<dbReference type="HOGENOM" id="CLU_041661_1_1_0"/>
<dbReference type="PANTHER" id="PTHR30093">
    <property type="entry name" value="GENERAL SECRETION PATHWAY PROTEIN G"/>
    <property type="match status" value="1"/>
</dbReference>
<evidence type="ECO:0000313" key="2">
    <source>
        <dbReference type="EMBL" id="CCW34000.1"/>
    </source>
</evidence>
<dbReference type="Pfam" id="PF07596">
    <property type="entry name" value="SBP_bac_10"/>
    <property type="match status" value="1"/>
</dbReference>
<dbReference type="NCBIfam" id="TIGR04294">
    <property type="entry name" value="pre_pil_HX9DG"/>
    <property type="match status" value="1"/>
</dbReference>
<name>S0ESR3_CHTCT</name>
<protein>
    <submittedName>
        <fullName evidence="2">Prepilin-type N-terminal cleavage/methylation domain</fullName>
    </submittedName>
</protein>
<dbReference type="InterPro" id="IPR012902">
    <property type="entry name" value="N_methyl_site"/>
</dbReference>
<dbReference type="InParanoid" id="S0ESR3"/>
<dbReference type="STRING" id="454171.CP488_00994"/>
<sequence length="268" mass="30082">MKRGFALIELLVVIAIIAILAAILFPVFAQAREKARAISCLSNQKQLGLAFAMYAQDYDNTLMQTTYESPVLKIHWSFILQLYVKNVQIFVCPSDPNPVTPKTPCLAGQTPGLNCDAQVPKFSYINNYNVIPAHDWLPVPESAYNYPASLIVLTERRDKENNGYVIGQWKGTSGFAGARNGGQICSYEQPLGNGYHYVTLQEALAGLNGPKDKVEITRVRWDRHNGGANYLFYDGHAKFLRFEQTLNPSNFLWGDQWYPPQAPWNTGC</sequence>
<proteinExistence type="predicted"/>